<protein>
    <recommendedName>
        <fullName evidence="3">Transposase</fullName>
    </recommendedName>
</protein>
<dbReference type="AlphaFoldDB" id="A0AAP0B235"/>
<reference evidence="1 2" key="1">
    <citation type="journal article" date="2022" name="Nat. Plants">
        <title>Genomes of leafy and leafless Platanthera orchids illuminate the evolution of mycoheterotrophy.</title>
        <authorList>
            <person name="Li M.H."/>
            <person name="Liu K.W."/>
            <person name="Li Z."/>
            <person name="Lu H.C."/>
            <person name="Ye Q.L."/>
            <person name="Zhang D."/>
            <person name="Wang J.Y."/>
            <person name="Li Y.F."/>
            <person name="Zhong Z.M."/>
            <person name="Liu X."/>
            <person name="Yu X."/>
            <person name="Liu D.K."/>
            <person name="Tu X.D."/>
            <person name="Liu B."/>
            <person name="Hao Y."/>
            <person name="Liao X.Y."/>
            <person name="Jiang Y.T."/>
            <person name="Sun W.H."/>
            <person name="Chen J."/>
            <person name="Chen Y.Q."/>
            <person name="Ai Y."/>
            <person name="Zhai J.W."/>
            <person name="Wu S.S."/>
            <person name="Zhou Z."/>
            <person name="Hsiao Y.Y."/>
            <person name="Wu W.L."/>
            <person name="Chen Y.Y."/>
            <person name="Lin Y.F."/>
            <person name="Hsu J.L."/>
            <person name="Li C.Y."/>
            <person name="Wang Z.W."/>
            <person name="Zhao X."/>
            <person name="Zhong W.Y."/>
            <person name="Ma X.K."/>
            <person name="Ma L."/>
            <person name="Huang J."/>
            <person name="Chen G.Z."/>
            <person name="Huang M.Z."/>
            <person name="Huang L."/>
            <person name="Peng D.H."/>
            <person name="Luo Y.B."/>
            <person name="Zou S.Q."/>
            <person name="Chen S.P."/>
            <person name="Lan S."/>
            <person name="Tsai W.C."/>
            <person name="Van de Peer Y."/>
            <person name="Liu Z.J."/>
        </authorList>
    </citation>
    <scope>NUCLEOTIDE SEQUENCE [LARGE SCALE GENOMIC DNA]</scope>
    <source>
        <strain evidence="1">Lor287</strain>
    </source>
</reference>
<dbReference type="EMBL" id="JBBWWQ010000017">
    <property type="protein sequence ID" value="KAK8924074.1"/>
    <property type="molecule type" value="Genomic_DNA"/>
</dbReference>
<dbReference type="Proteomes" id="UP001418222">
    <property type="component" value="Unassembled WGS sequence"/>
</dbReference>
<comment type="caution">
    <text evidence="1">The sequence shown here is derived from an EMBL/GenBank/DDBJ whole genome shotgun (WGS) entry which is preliminary data.</text>
</comment>
<dbReference type="PANTHER" id="PTHR10775">
    <property type="entry name" value="OS08G0208400 PROTEIN"/>
    <property type="match status" value="1"/>
</dbReference>
<accession>A0AAP0B235</accession>
<dbReference type="Pfam" id="PF02992">
    <property type="entry name" value="Transposase_21"/>
    <property type="match status" value="1"/>
</dbReference>
<keyword evidence="2" id="KW-1185">Reference proteome</keyword>
<name>A0AAP0B235_9ASPA</name>
<evidence type="ECO:0000313" key="2">
    <source>
        <dbReference type="Proteomes" id="UP001418222"/>
    </source>
</evidence>
<dbReference type="PANTHER" id="PTHR10775:SF159">
    <property type="entry name" value="TNP2"/>
    <property type="match status" value="1"/>
</dbReference>
<evidence type="ECO:0000313" key="1">
    <source>
        <dbReference type="EMBL" id="KAK8924074.1"/>
    </source>
</evidence>
<proteinExistence type="predicted"/>
<gene>
    <name evidence="1" type="ORF">KSP39_PZI019267</name>
</gene>
<evidence type="ECO:0008006" key="3">
    <source>
        <dbReference type="Google" id="ProtNLM"/>
    </source>
</evidence>
<organism evidence="1 2">
    <name type="scientific">Platanthera zijinensis</name>
    <dbReference type="NCBI Taxonomy" id="2320716"/>
    <lineage>
        <taxon>Eukaryota</taxon>
        <taxon>Viridiplantae</taxon>
        <taxon>Streptophyta</taxon>
        <taxon>Embryophyta</taxon>
        <taxon>Tracheophyta</taxon>
        <taxon>Spermatophyta</taxon>
        <taxon>Magnoliopsida</taxon>
        <taxon>Liliopsida</taxon>
        <taxon>Asparagales</taxon>
        <taxon>Orchidaceae</taxon>
        <taxon>Orchidoideae</taxon>
        <taxon>Orchideae</taxon>
        <taxon>Orchidinae</taxon>
        <taxon>Platanthera</taxon>
    </lineage>
</organism>
<sequence>MNEMIRTYKWWSYHGEDNYINSTFGSNSSIIAEDEHEISEHDDMHAMLDDFNTRYNNMNEFAEQCNDDNPNKAARNFFDLLNDAETELYPGCKKISKFQFLVTLLTLKTYYGWIDRSFTKLLKVLKRSIPFSETHPCSFYEAENYMHELGMGCKKIDACLNDYSLYYGKFADYVSCPTCGTSRWQSSKDADNIKSTTLSKKSKNIPNKIFRHFHFIPRLQWLYMCFRTSKEMRWHKEQRCDDGKLRHSVDAFAWKSFDRKHQEFSSETRNVRLGLASDGFNPFGLMCTNNSVWSVVLVPYNLPPWMCMKTPNFIISLIIPGPGQPENDMDVYLQPLIDELNIYGKLWFVHMMLMESPILICMLLYCGQ</sequence>
<dbReference type="InterPro" id="IPR004242">
    <property type="entry name" value="Transposase_21"/>
</dbReference>